<accession>A0ABW5EC56</accession>
<protein>
    <recommendedName>
        <fullName evidence="1">Tse2 ADP-ribosyltransferase toxin domain-containing protein</fullName>
    </recommendedName>
</protein>
<organism evidence="2 3">
    <name type="scientific">Microbulbifer halophilus</name>
    <dbReference type="NCBI Taxonomy" id="453963"/>
    <lineage>
        <taxon>Bacteria</taxon>
        <taxon>Pseudomonadati</taxon>
        <taxon>Pseudomonadota</taxon>
        <taxon>Gammaproteobacteria</taxon>
        <taxon>Cellvibrionales</taxon>
        <taxon>Microbulbiferaceae</taxon>
        <taxon>Microbulbifer</taxon>
    </lineage>
</organism>
<proteinExistence type="predicted"/>
<dbReference type="RefSeq" id="WP_265721601.1">
    <property type="nucleotide sequence ID" value="NZ_JAPIVK010000013.1"/>
</dbReference>
<evidence type="ECO:0000259" key="1">
    <source>
        <dbReference type="Pfam" id="PF18648"/>
    </source>
</evidence>
<feature type="domain" description="Tse2 ADP-ribosyltransferase toxin" evidence="1">
    <location>
        <begin position="48"/>
        <end position="115"/>
    </location>
</feature>
<evidence type="ECO:0000313" key="3">
    <source>
        <dbReference type="Proteomes" id="UP001597425"/>
    </source>
</evidence>
<gene>
    <name evidence="2" type="ORF">ACFSKX_10480</name>
</gene>
<evidence type="ECO:0000313" key="2">
    <source>
        <dbReference type="EMBL" id="MFD2310842.1"/>
    </source>
</evidence>
<dbReference type="Proteomes" id="UP001597425">
    <property type="component" value="Unassembled WGS sequence"/>
</dbReference>
<sequence length="123" mass="13721">MNSENLYISKEDLYRLGNSTSSRLSAVRPREINTITVNDVEVIVADGNGVSLFNRAGLEKSPLSGWVWEIRSGTTFPPGLKLVERGSKGHHMLAPTHNMPLNQYIGLLEQVAIQCRKVFKRQA</sequence>
<name>A0ABW5EC56_9GAMM</name>
<keyword evidence="3" id="KW-1185">Reference proteome</keyword>
<reference evidence="3" key="1">
    <citation type="journal article" date="2019" name="Int. J. Syst. Evol. Microbiol.">
        <title>The Global Catalogue of Microorganisms (GCM) 10K type strain sequencing project: providing services to taxonomists for standard genome sequencing and annotation.</title>
        <authorList>
            <consortium name="The Broad Institute Genomics Platform"/>
            <consortium name="The Broad Institute Genome Sequencing Center for Infectious Disease"/>
            <person name="Wu L."/>
            <person name="Ma J."/>
        </authorList>
    </citation>
    <scope>NUCLEOTIDE SEQUENCE [LARGE SCALE GENOMIC DNA]</scope>
    <source>
        <strain evidence="3">KCTC 12848</strain>
    </source>
</reference>
<comment type="caution">
    <text evidence="2">The sequence shown here is derived from an EMBL/GenBank/DDBJ whole genome shotgun (WGS) entry which is preliminary data.</text>
</comment>
<dbReference type="EMBL" id="JBHUJD010000011">
    <property type="protein sequence ID" value="MFD2310842.1"/>
    <property type="molecule type" value="Genomic_DNA"/>
</dbReference>
<dbReference type="Pfam" id="PF18648">
    <property type="entry name" value="ADPRTs_Tse2"/>
    <property type="match status" value="1"/>
</dbReference>
<dbReference type="InterPro" id="IPR041018">
    <property type="entry name" value="ADPRTs_Tse2"/>
</dbReference>